<gene>
    <name evidence="2" type="ORF">SAMN03159343_1682</name>
</gene>
<dbReference type="Proteomes" id="UP000198981">
    <property type="component" value="Unassembled WGS sequence"/>
</dbReference>
<proteinExistence type="predicted"/>
<dbReference type="EMBL" id="FMUH01000002">
    <property type="protein sequence ID" value="SCX45842.1"/>
    <property type="molecule type" value="Genomic_DNA"/>
</dbReference>
<accession>A0A1G4XXB2</accession>
<reference evidence="3" key="1">
    <citation type="submission" date="2016-10" db="EMBL/GenBank/DDBJ databases">
        <authorList>
            <person name="Varghese N."/>
            <person name="Submissions S."/>
        </authorList>
    </citation>
    <scope>NUCLEOTIDE SEQUENCE [LARGE SCALE GENOMIC DNA]</scope>
    <source>
        <strain evidence="3">DSM 45722</strain>
    </source>
</reference>
<dbReference type="SUPFAM" id="SSF53756">
    <property type="entry name" value="UDP-Glycosyltransferase/glycogen phosphorylase"/>
    <property type="match status" value="1"/>
</dbReference>
<evidence type="ECO:0000259" key="1">
    <source>
        <dbReference type="Pfam" id="PF04101"/>
    </source>
</evidence>
<keyword evidence="3" id="KW-1185">Reference proteome</keyword>
<name>A0A1G4XXB2_9ACTN</name>
<dbReference type="AlphaFoldDB" id="A0A1G4XXB2"/>
<dbReference type="Pfam" id="PF04101">
    <property type="entry name" value="Glyco_tran_28_C"/>
    <property type="match status" value="1"/>
</dbReference>
<feature type="domain" description="Glycosyl transferase family 28 C-terminal" evidence="1">
    <location>
        <begin position="223"/>
        <end position="274"/>
    </location>
</feature>
<evidence type="ECO:0000313" key="2">
    <source>
        <dbReference type="EMBL" id="SCX45842.1"/>
    </source>
</evidence>
<keyword evidence="2" id="KW-0808">Transferase</keyword>
<organism evidence="2 3">
    <name type="scientific">Klenkia marina</name>
    <dbReference type="NCBI Taxonomy" id="1960309"/>
    <lineage>
        <taxon>Bacteria</taxon>
        <taxon>Bacillati</taxon>
        <taxon>Actinomycetota</taxon>
        <taxon>Actinomycetes</taxon>
        <taxon>Geodermatophilales</taxon>
        <taxon>Geodermatophilaceae</taxon>
        <taxon>Klenkia</taxon>
    </lineage>
</organism>
<dbReference type="GO" id="GO:0016758">
    <property type="term" value="F:hexosyltransferase activity"/>
    <property type="evidence" value="ECO:0007669"/>
    <property type="project" value="InterPro"/>
</dbReference>
<protein>
    <submittedName>
        <fullName evidence="2">Predicted glycosyl transferase</fullName>
    </submittedName>
</protein>
<dbReference type="STRING" id="1960309.SAMN03159343_1682"/>
<evidence type="ECO:0000313" key="3">
    <source>
        <dbReference type="Proteomes" id="UP000198981"/>
    </source>
</evidence>
<dbReference type="InterPro" id="IPR007235">
    <property type="entry name" value="Glyco_trans_28_C"/>
</dbReference>
<dbReference type="OrthoDB" id="9809594at2"/>
<sequence length="331" mass="34539">MIGWYVHHQGRGHLHRAAAVAAVLDHPVTGLSSLPDPGGPFAAWVPLADDAAHPVEEVTAGGALHWAPRGHDGMRERMARLAAWVDEARPAAVVVDVSVEVSVFLRLMGVPVVVTAMPGDRTDAPHTTGYTVADRVLAFWPRDVLDPPWLADQGDRVVHVGAVSRFDGRPPADPAPGTAVLLAGGGGSAVTAADVDALRAVTPGLSWTVLGGPGEWTADPWPVLSAADVVVTHAGQNALAEVAAARRPAVVVAQDRPFREQHRTTEALHRSGVAVGLPRWPDAAAWPRLLDQARALGGDGWARWSPGDAAQRAAAEIRAVAGAVSSPVSSQ</sequence>
<dbReference type="Gene3D" id="3.40.50.2000">
    <property type="entry name" value="Glycogen Phosphorylase B"/>
    <property type="match status" value="1"/>
</dbReference>